<keyword evidence="1" id="KW-0472">Membrane</keyword>
<accession>A0A0G1HLJ8</accession>
<keyword evidence="1" id="KW-0812">Transmembrane</keyword>
<keyword evidence="1" id="KW-1133">Transmembrane helix</keyword>
<gene>
    <name evidence="2" type="ORF">UV91_C0002G0008</name>
</gene>
<reference evidence="2 3" key="1">
    <citation type="journal article" date="2015" name="Nature">
        <title>rRNA introns, odd ribosomes, and small enigmatic genomes across a large radiation of phyla.</title>
        <authorList>
            <person name="Brown C.T."/>
            <person name="Hug L.A."/>
            <person name="Thomas B.C."/>
            <person name="Sharon I."/>
            <person name="Castelle C.J."/>
            <person name="Singh A."/>
            <person name="Wilkins M.J."/>
            <person name="Williams K.H."/>
            <person name="Banfield J.F."/>
        </authorList>
    </citation>
    <scope>NUCLEOTIDE SEQUENCE [LARGE SCALE GENOMIC DNA]</scope>
</reference>
<sequence length="198" mass="22456">MEQNFQTSFIPKKPIIKERAIYAQPVGIFFIASVFILFTVLLTTGGLYFYKGILTRKIVGMENTLNLARNRFEPAKITELQVLDKRLRASTEILSKHIAVTPIFKALETITMKTVRYTKFSYILENDKKAKVTVKMSGIAVGYKSVALQSDLFAKNKNIIDPIFSNLTLDNSGNVLFDLEFLVDPSFVDYKQALLTQN</sequence>
<evidence type="ECO:0000313" key="3">
    <source>
        <dbReference type="Proteomes" id="UP000033907"/>
    </source>
</evidence>
<dbReference type="AlphaFoldDB" id="A0A0G1HLJ8"/>
<dbReference type="EMBL" id="LCGH01000002">
    <property type="protein sequence ID" value="KKT11714.1"/>
    <property type="molecule type" value="Genomic_DNA"/>
</dbReference>
<protein>
    <recommendedName>
        <fullName evidence="4">Fimbrial assembly family protein</fullName>
    </recommendedName>
</protein>
<proteinExistence type="predicted"/>
<organism evidence="2 3">
    <name type="scientific">Candidatus Nomurabacteria bacterium GW2011_GWF2_43_24</name>
    <dbReference type="NCBI Taxonomy" id="1618778"/>
    <lineage>
        <taxon>Bacteria</taxon>
        <taxon>Candidatus Nomuraibacteriota</taxon>
    </lineage>
</organism>
<feature type="transmembrane region" description="Helical" evidence="1">
    <location>
        <begin position="28"/>
        <end position="50"/>
    </location>
</feature>
<name>A0A0G1HLJ8_9BACT</name>
<evidence type="ECO:0000313" key="2">
    <source>
        <dbReference type="EMBL" id="KKT11714.1"/>
    </source>
</evidence>
<dbReference type="Proteomes" id="UP000033907">
    <property type="component" value="Unassembled WGS sequence"/>
</dbReference>
<evidence type="ECO:0000256" key="1">
    <source>
        <dbReference type="SAM" id="Phobius"/>
    </source>
</evidence>
<comment type="caution">
    <text evidence="2">The sequence shown here is derived from an EMBL/GenBank/DDBJ whole genome shotgun (WGS) entry which is preliminary data.</text>
</comment>
<evidence type="ECO:0008006" key="4">
    <source>
        <dbReference type="Google" id="ProtNLM"/>
    </source>
</evidence>